<evidence type="ECO:0000256" key="1">
    <source>
        <dbReference type="SAM" id="MobiDB-lite"/>
    </source>
</evidence>
<feature type="compositionally biased region" description="Pro residues" evidence="1">
    <location>
        <begin position="157"/>
        <end position="170"/>
    </location>
</feature>
<keyword evidence="2" id="KW-0812">Transmembrane</keyword>
<keyword evidence="4" id="KW-1185">Reference proteome</keyword>
<dbReference type="RefSeq" id="WP_012039980.1">
    <property type="nucleotide sequence ID" value="NC_009484.1"/>
</dbReference>
<accession>A5G100</accession>
<protein>
    <submittedName>
        <fullName evidence="3">Integral membrane protein-like protein</fullName>
    </submittedName>
</protein>
<proteinExistence type="predicted"/>
<evidence type="ECO:0000313" key="4">
    <source>
        <dbReference type="Proteomes" id="UP000000245"/>
    </source>
</evidence>
<dbReference type="KEGG" id="acr:Acry_2338"/>
<evidence type="ECO:0000256" key="2">
    <source>
        <dbReference type="SAM" id="Phobius"/>
    </source>
</evidence>
<dbReference type="Proteomes" id="UP000000245">
    <property type="component" value="Chromosome"/>
</dbReference>
<reference evidence="3 4" key="1">
    <citation type="submission" date="2007-05" db="EMBL/GenBank/DDBJ databases">
        <title>Complete sequence of chromosome of Acidiphilium cryptum JF-5.</title>
        <authorList>
            <consortium name="US DOE Joint Genome Institute"/>
            <person name="Copeland A."/>
            <person name="Lucas S."/>
            <person name="Lapidus A."/>
            <person name="Barry K."/>
            <person name="Detter J.C."/>
            <person name="Glavina del Rio T."/>
            <person name="Hammon N."/>
            <person name="Israni S."/>
            <person name="Dalin E."/>
            <person name="Tice H."/>
            <person name="Pitluck S."/>
            <person name="Sims D."/>
            <person name="Brettin T."/>
            <person name="Bruce D."/>
            <person name="Han C."/>
            <person name="Schmutz J."/>
            <person name="Larimer F."/>
            <person name="Land M."/>
            <person name="Hauser L."/>
            <person name="Kyrpides N."/>
            <person name="Kim E."/>
            <person name="Magnuson T."/>
            <person name="Richardson P."/>
        </authorList>
    </citation>
    <scope>NUCLEOTIDE SEQUENCE [LARGE SCALE GENOMIC DNA]</scope>
    <source>
        <strain evidence="3 4">JF-5</strain>
    </source>
</reference>
<dbReference type="Pfam" id="PF13801">
    <property type="entry name" value="Metal_resist"/>
    <property type="match status" value="1"/>
</dbReference>
<dbReference type="AlphaFoldDB" id="A5G100"/>
<gene>
    <name evidence="3" type="ordered locus">Acry_2338</name>
</gene>
<evidence type="ECO:0000313" key="3">
    <source>
        <dbReference type="EMBL" id="ABQ31532.1"/>
    </source>
</evidence>
<feature type="transmembrane region" description="Helical" evidence="2">
    <location>
        <begin position="6"/>
        <end position="31"/>
    </location>
</feature>
<dbReference type="EMBL" id="CP000697">
    <property type="protein sequence ID" value="ABQ31532.1"/>
    <property type="molecule type" value="Genomic_DNA"/>
</dbReference>
<sequence>MTTSRLQIGLVASLLVNALMIGAFGGGLAVLSHRGGWHRPPHRHPGPIQTAGHALKPADRARFRAAMLAVIRDNRDLIRDARLRRQQAGALFVRPDFDRAAIAALLARARRDRAELLAKLDNAALRFAATLPRGERRKLARGLAEHGELQRRGGRFAPPPGGNFAPPPPQGGNSVAPKG</sequence>
<dbReference type="InterPro" id="IPR025961">
    <property type="entry name" value="Metal_resist"/>
</dbReference>
<dbReference type="HOGENOM" id="CLU_1500399_0_0_5"/>
<dbReference type="eggNOG" id="COG5612">
    <property type="taxonomic scope" value="Bacteria"/>
</dbReference>
<keyword evidence="2" id="KW-1133">Transmembrane helix</keyword>
<keyword evidence="2" id="KW-0472">Membrane</keyword>
<feature type="region of interest" description="Disordered" evidence="1">
    <location>
        <begin position="144"/>
        <end position="179"/>
    </location>
</feature>
<name>A5G100_ACICJ</name>
<dbReference type="STRING" id="349163.Acry_2338"/>
<organism evidence="3 4">
    <name type="scientific">Acidiphilium cryptum (strain JF-5)</name>
    <dbReference type="NCBI Taxonomy" id="349163"/>
    <lineage>
        <taxon>Bacteria</taxon>
        <taxon>Pseudomonadati</taxon>
        <taxon>Pseudomonadota</taxon>
        <taxon>Alphaproteobacteria</taxon>
        <taxon>Acetobacterales</taxon>
        <taxon>Acidocellaceae</taxon>
        <taxon>Acidiphilium</taxon>
    </lineage>
</organism>